<dbReference type="InterPro" id="IPR036849">
    <property type="entry name" value="Enolase-like_C_sf"/>
</dbReference>
<accession>A0A2Z4AE12</accession>
<dbReference type="InterPro" id="IPR013342">
    <property type="entry name" value="Mandelate_racemase_C"/>
</dbReference>
<proteinExistence type="predicted"/>
<dbReference type="KEGG" id="mtar:DF168_01559"/>
<dbReference type="Gene3D" id="3.30.390.10">
    <property type="entry name" value="Enolase-like, N-terminal domain"/>
    <property type="match status" value="1"/>
</dbReference>
<gene>
    <name evidence="2" type="ORF">DF168_01559</name>
</gene>
<dbReference type="Gene3D" id="3.20.20.120">
    <property type="entry name" value="Enolase-like C-terminal domain"/>
    <property type="match status" value="1"/>
</dbReference>
<keyword evidence="2" id="KW-0413">Isomerase</keyword>
<evidence type="ECO:0000259" key="1">
    <source>
        <dbReference type="SMART" id="SM00922"/>
    </source>
</evidence>
<dbReference type="AlphaFoldDB" id="A0A2Z4AE12"/>
<dbReference type="InterPro" id="IPR029065">
    <property type="entry name" value="Enolase_C-like"/>
</dbReference>
<reference evidence="2 3" key="1">
    <citation type="submission" date="2018-06" db="EMBL/GenBank/DDBJ databases">
        <title>Draft Genome Sequence of a Novel Marine Bacterium Related to the Verrucomicrobia.</title>
        <authorList>
            <person name="Vosseberg J."/>
            <person name="Martijn J."/>
            <person name="Ettema T.J.G."/>
        </authorList>
    </citation>
    <scope>NUCLEOTIDE SEQUENCE [LARGE SCALE GENOMIC DNA]</scope>
    <source>
        <strain evidence="2">TARA_B100001123</strain>
    </source>
</reference>
<protein>
    <submittedName>
        <fullName evidence="2">N-succinyl-L-Arg/Lys racemase</fullName>
        <ecNumber evidence="2">5.1.1.-</ecNumber>
    </submittedName>
</protein>
<dbReference type="PANTHER" id="PTHR48080">
    <property type="entry name" value="D-GALACTONATE DEHYDRATASE-RELATED"/>
    <property type="match status" value="1"/>
</dbReference>
<dbReference type="InterPro" id="IPR029017">
    <property type="entry name" value="Enolase-like_N"/>
</dbReference>
<dbReference type="GO" id="GO:0016853">
    <property type="term" value="F:isomerase activity"/>
    <property type="evidence" value="ECO:0007669"/>
    <property type="project" value="UniProtKB-KW"/>
</dbReference>
<sequence length="422" mass="46988">MKVVDIERIVVDVPFTPRQQEITKASVHEWSIFELCKVTTDSGHIGWGETVIHYTYGRVSDDSVARVMGQNPAACLNEDNLGAGLQMALFDVVGKILELPVHQLLGSKVRDRTPISWWSAYASPELWAAEAADAVANGYTSFKNKPRPWHDIVAQVDAISKVVPPHFHLDLDPNGSWGNAANAVPLMKRLEQNKNVAMFETPIPQYDILGNRQIRQSVDRPIAMHFGVPSFTTVVREEVCDGFVIAGGQSEVMRQGQLAAEVSMPFWLQIVGNGLTTTWGAHLGSVLTHASWPAISCINLYSHHLLTEPIQIVNGHQHVPDGPGLGVEVDQEAVERFRIPQNLLAEFSEQGKLYTKPEPKLIHTVIYPDETCVHAKSVRNAESVNLPGTYVEGVRSEIWEDDGSQEWKKLYEQISKNPIWTK</sequence>
<organism evidence="2 3">
    <name type="scientific">Candidatus Moanibacter tarae</name>
    <dbReference type="NCBI Taxonomy" id="2200854"/>
    <lineage>
        <taxon>Bacteria</taxon>
        <taxon>Pseudomonadati</taxon>
        <taxon>Verrucomicrobiota</taxon>
        <taxon>Opitutia</taxon>
        <taxon>Puniceicoccales</taxon>
        <taxon>Puniceicoccales incertae sedis</taxon>
        <taxon>Candidatus Moanibacter</taxon>
    </lineage>
</organism>
<evidence type="ECO:0000313" key="3">
    <source>
        <dbReference type="Proteomes" id="UP000247465"/>
    </source>
</evidence>
<dbReference type="SUPFAM" id="SSF51604">
    <property type="entry name" value="Enolase C-terminal domain-like"/>
    <property type="match status" value="1"/>
</dbReference>
<feature type="domain" description="Mandelate racemase/muconate lactonizing enzyme C-terminal" evidence="1">
    <location>
        <begin position="124"/>
        <end position="221"/>
    </location>
</feature>
<dbReference type="Pfam" id="PF13378">
    <property type="entry name" value="MR_MLE_C"/>
    <property type="match status" value="1"/>
</dbReference>
<evidence type="ECO:0000313" key="2">
    <source>
        <dbReference type="EMBL" id="AWT60351.1"/>
    </source>
</evidence>
<dbReference type="SUPFAM" id="SSF54826">
    <property type="entry name" value="Enolase N-terminal domain-like"/>
    <property type="match status" value="1"/>
</dbReference>
<dbReference type="EC" id="5.1.1.-" evidence="2"/>
<name>A0A2Z4AE12_9BACT</name>
<dbReference type="InterPro" id="IPR034593">
    <property type="entry name" value="DgoD-like"/>
</dbReference>
<dbReference type="EMBL" id="CP029803">
    <property type="protein sequence ID" value="AWT60351.1"/>
    <property type="molecule type" value="Genomic_DNA"/>
</dbReference>
<dbReference type="SMART" id="SM00922">
    <property type="entry name" value="MR_MLE"/>
    <property type="match status" value="1"/>
</dbReference>
<dbReference type="Proteomes" id="UP000247465">
    <property type="component" value="Chromosome"/>
</dbReference>